<proteinExistence type="inferred from homology"/>
<dbReference type="RefSeq" id="XP_067688910.1">
    <property type="nucleotide sequence ID" value="XM_067832807.1"/>
</dbReference>
<reference evidence="3 4" key="1">
    <citation type="submission" date="2021-02" db="EMBL/GenBank/DDBJ databases">
        <title>Leishmania (Mundinia) enrietti genome sequencing and assembly.</title>
        <authorList>
            <person name="Almutairi H."/>
            <person name="Gatherer D."/>
        </authorList>
    </citation>
    <scope>NUCLEOTIDE SEQUENCE [LARGE SCALE GENOMIC DNA]</scope>
    <source>
        <strain evidence="3">CUR178</strain>
    </source>
</reference>
<evidence type="ECO:0000256" key="1">
    <source>
        <dbReference type="ARBA" id="ARBA00006349"/>
    </source>
</evidence>
<dbReference type="GO" id="GO:0003714">
    <property type="term" value="F:transcription corepressor activity"/>
    <property type="evidence" value="ECO:0007669"/>
    <property type="project" value="InterPro"/>
</dbReference>
<sequence length="110" mass="11700">MPPKTVANPSRSKNTDASTSHASAPASVSSAEPASMVSGSVPQGGTQELTTYVQSLLQQMQARFEEMSTSIICRIDDMANRIDELERSIDGLMQQSGVEEGDTAAARPKK</sequence>
<keyword evidence="4" id="KW-1185">Reference proteome</keyword>
<feature type="compositionally biased region" description="Polar residues" evidence="2">
    <location>
        <begin position="7"/>
        <end position="16"/>
    </location>
</feature>
<dbReference type="GO" id="GO:0005829">
    <property type="term" value="C:cytosol"/>
    <property type="evidence" value="ECO:0007669"/>
    <property type="project" value="TreeGrafter"/>
</dbReference>
<dbReference type="PANTHER" id="PTHR19424:SF0">
    <property type="entry name" value="HEAT SHOCK FACTOR BINDING PROTEIN 1"/>
    <property type="match status" value="1"/>
</dbReference>
<protein>
    <recommendedName>
        <fullName evidence="5">Heat shock factor binding protein 1</fullName>
    </recommendedName>
</protein>
<dbReference type="InterPro" id="IPR009643">
    <property type="entry name" value="HS1-bd"/>
</dbReference>
<dbReference type="Pfam" id="PF06825">
    <property type="entry name" value="HSBP1"/>
    <property type="match status" value="1"/>
</dbReference>
<comment type="similarity">
    <text evidence="1">Belongs to the HSBP1 family.</text>
</comment>
<evidence type="ECO:0000256" key="2">
    <source>
        <dbReference type="SAM" id="MobiDB-lite"/>
    </source>
</evidence>
<dbReference type="Proteomes" id="UP000674179">
    <property type="component" value="Chromosome 35"/>
</dbReference>
<feature type="region of interest" description="Disordered" evidence="2">
    <location>
        <begin position="1"/>
        <end position="45"/>
    </location>
</feature>
<gene>
    <name evidence="3" type="ORF">CUR178_01031</name>
</gene>
<organism evidence="3 4">
    <name type="scientific">Leishmania enriettii</name>
    <dbReference type="NCBI Taxonomy" id="5663"/>
    <lineage>
        <taxon>Eukaryota</taxon>
        <taxon>Discoba</taxon>
        <taxon>Euglenozoa</taxon>
        <taxon>Kinetoplastea</taxon>
        <taxon>Metakinetoplastina</taxon>
        <taxon>Trypanosomatida</taxon>
        <taxon>Trypanosomatidae</taxon>
        <taxon>Leishmaniinae</taxon>
        <taxon>Leishmania</taxon>
    </lineage>
</organism>
<dbReference type="GO" id="GO:0005634">
    <property type="term" value="C:nucleus"/>
    <property type="evidence" value="ECO:0007669"/>
    <property type="project" value="TreeGrafter"/>
</dbReference>
<dbReference type="FunFam" id="1.20.5.430:FF:000003">
    <property type="entry name" value="Heat shock factor binding protein"/>
    <property type="match status" value="1"/>
</dbReference>
<comment type="caution">
    <text evidence="3">The sequence shown here is derived from an EMBL/GenBank/DDBJ whole genome shotgun (WGS) entry which is preliminary data.</text>
</comment>
<dbReference type="OrthoDB" id="4159489at2759"/>
<dbReference type="AlphaFoldDB" id="A0A836GP45"/>
<evidence type="ECO:0008006" key="5">
    <source>
        <dbReference type="Google" id="ProtNLM"/>
    </source>
</evidence>
<dbReference type="GO" id="GO:0070370">
    <property type="term" value="P:cellular heat acclimation"/>
    <property type="evidence" value="ECO:0007669"/>
    <property type="project" value="TreeGrafter"/>
</dbReference>
<dbReference type="KEGG" id="lenr:94168317"/>
<accession>A0A836GP45</accession>
<name>A0A836GP45_LEIEN</name>
<dbReference type="EMBL" id="JAFHKP010000035">
    <property type="protein sequence ID" value="KAG5467388.1"/>
    <property type="molecule type" value="Genomic_DNA"/>
</dbReference>
<dbReference type="GeneID" id="94168317"/>
<evidence type="ECO:0000313" key="4">
    <source>
        <dbReference type="Proteomes" id="UP000674179"/>
    </source>
</evidence>
<dbReference type="PANTHER" id="PTHR19424">
    <property type="entry name" value="HEAT SHOCK FACTOR BINDING PROTEIN 1"/>
    <property type="match status" value="1"/>
</dbReference>
<evidence type="ECO:0000313" key="3">
    <source>
        <dbReference type="EMBL" id="KAG5467388.1"/>
    </source>
</evidence>
<dbReference type="Gene3D" id="1.20.5.430">
    <property type="match status" value="1"/>
</dbReference>
<feature type="compositionally biased region" description="Low complexity" evidence="2">
    <location>
        <begin position="17"/>
        <end position="38"/>
    </location>
</feature>